<keyword evidence="3" id="KW-1185">Reference proteome</keyword>
<protein>
    <submittedName>
        <fullName evidence="2">Uncharacterized protein</fullName>
    </submittedName>
</protein>
<evidence type="ECO:0000313" key="2">
    <source>
        <dbReference type="EMBL" id="KAK7411320.1"/>
    </source>
</evidence>
<gene>
    <name evidence="2" type="ORF">VNO78_02753</name>
</gene>
<feature type="compositionally biased region" description="Polar residues" evidence="1">
    <location>
        <begin position="71"/>
        <end position="85"/>
    </location>
</feature>
<dbReference type="Proteomes" id="UP001386955">
    <property type="component" value="Unassembled WGS sequence"/>
</dbReference>
<sequence>MAASGSGREKGMNENDMKNMIMEMKQKNEMMMMSQVSFTFSQENNKMNHRKRKFDLMTDTAQHAVQKDGTRNAQETMQTPHQMNI</sequence>
<feature type="region of interest" description="Disordered" evidence="1">
    <location>
        <begin position="62"/>
        <end position="85"/>
    </location>
</feature>
<name>A0AAN9TCM9_PSOTE</name>
<accession>A0AAN9TCM9</accession>
<organism evidence="2 3">
    <name type="scientific">Psophocarpus tetragonolobus</name>
    <name type="common">Winged bean</name>
    <name type="synonym">Dolichos tetragonolobus</name>
    <dbReference type="NCBI Taxonomy" id="3891"/>
    <lineage>
        <taxon>Eukaryota</taxon>
        <taxon>Viridiplantae</taxon>
        <taxon>Streptophyta</taxon>
        <taxon>Embryophyta</taxon>
        <taxon>Tracheophyta</taxon>
        <taxon>Spermatophyta</taxon>
        <taxon>Magnoliopsida</taxon>
        <taxon>eudicotyledons</taxon>
        <taxon>Gunneridae</taxon>
        <taxon>Pentapetalae</taxon>
        <taxon>rosids</taxon>
        <taxon>fabids</taxon>
        <taxon>Fabales</taxon>
        <taxon>Fabaceae</taxon>
        <taxon>Papilionoideae</taxon>
        <taxon>50 kb inversion clade</taxon>
        <taxon>NPAAA clade</taxon>
        <taxon>indigoferoid/millettioid clade</taxon>
        <taxon>Phaseoleae</taxon>
        <taxon>Psophocarpus</taxon>
    </lineage>
</organism>
<evidence type="ECO:0000313" key="3">
    <source>
        <dbReference type="Proteomes" id="UP001386955"/>
    </source>
</evidence>
<reference evidence="2 3" key="1">
    <citation type="submission" date="2024-01" db="EMBL/GenBank/DDBJ databases">
        <title>The genomes of 5 underutilized Papilionoideae crops provide insights into root nodulation and disease resistanc.</title>
        <authorList>
            <person name="Jiang F."/>
        </authorList>
    </citation>
    <scope>NUCLEOTIDE SEQUENCE [LARGE SCALE GENOMIC DNA]</scope>
    <source>
        <strain evidence="2">DUOXIRENSHENG_FW03</strain>
        <tissue evidence="2">Leaves</tissue>
    </source>
</reference>
<proteinExistence type="predicted"/>
<evidence type="ECO:0000256" key="1">
    <source>
        <dbReference type="SAM" id="MobiDB-lite"/>
    </source>
</evidence>
<dbReference type="EMBL" id="JAYMYS010000001">
    <property type="protein sequence ID" value="KAK7411320.1"/>
    <property type="molecule type" value="Genomic_DNA"/>
</dbReference>
<comment type="caution">
    <text evidence="2">The sequence shown here is derived from an EMBL/GenBank/DDBJ whole genome shotgun (WGS) entry which is preliminary data.</text>
</comment>
<dbReference type="AlphaFoldDB" id="A0AAN9TCM9"/>